<protein>
    <submittedName>
        <fullName evidence="1">Uncharacterized protein</fullName>
    </submittedName>
</protein>
<dbReference type="EMBL" id="BTGU01000117">
    <property type="protein sequence ID" value="GMN61776.1"/>
    <property type="molecule type" value="Genomic_DNA"/>
</dbReference>
<organism evidence="1 2">
    <name type="scientific">Ficus carica</name>
    <name type="common">Common fig</name>
    <dbReference type="NCBI Taxonomy" id="3494"/>
    <lineage>
        <taxon>Eukaryota</taxon>
        <taxon>Viridiplantae</taxon>
        <taxon>Streptophyta</taxon>
        <taxon>Embryophyta</taxon>
        <taxon>Tracheophyta</taxon>
        <taxon>Spermatophyta</taxon>
        <taxon>Magnoliopsida</taxon>
        <taxon>eudicotyledons</taxon>
        <taxon>Gunneridae</taxon>
        <taxon>Pentapetalae</taxon>
        <taxon>rosids</taxon>
        <taxon>fabids</taxon>
        <taxon>Rosales</taxon>
        <taxon>Moraceae</taxon>
        <taxon>Ficeae</taxon>
        <taxon>Ficus</taxon>
    </lineage>
</organism>
<accession>A0AA88J5K8</accession>
<evidence type="ECO:0000313" key="2">
    <source>
        <dbReference type="Proteomes" id="UP001187192"/>
    </source>
</evidence>
<evidence type="ECO:0000313" key="1">
    <source>
        <dbReference type="EMBL" id="GMN61776.1"/>
    </source>
</evidence>
<keyword evidence="2" id="KW-1185">Reference proteome</keyword>
<name>A0AA88J5K8_FICCA</name>
<dbReference type="AlphaFoldDB" id="A0AA88J5K8"/>
<comment type="caution">
    <text evidence="1">The sequence shown here is derived from an EMBL/GenBank/DDBJ whole genome shotgun (WGS) entry which is preliminary data.</text>
</comment>
<reference evidence="1" key="1">
    <citation type="submission" date="2023-07" db="EMBL/GenBank/DDBJ databases">
        <title>draft genome sequence of fig (Ficus carica).</title>
        <authorList>
            <person name="Takahashi T."/>
            <person name="Nishimura K."/>
        </authorList>
    </citation>
    <scope>NUCLEOTIDE SEQUENCE</scope>
</reference>
<gene>
    <name evidence="1" type="ORF">TIFTF001_030855</name>
</gene>
<dbReference type="Proteomes" id="UP001187192">
    <property type="component" value="Unassembled WGS sequence"/>
</dbReference>
<proteinExistence type="predicted"/>
<sequence>MVAEMKLRQRLGRESRLLPGRIRERICTTGKSHPLSRIYVSHTRWPASHGGRPLLPRRISLPATAAISRWRETFL</sequence>